<dbReference type="PRINTS" id="PR00020">
    <property type="entry name" value="MAMDOMAIN"/>
</dbReference>
<proteinExistence type="predicted"/>
<dbReference type="InterPro" id="IPR051560">
    <property type="entry name" value="MAM_domain-containing"/>
</dbReference>
<dbReference type="Proteomes" id="UP000694845">
    <property type="component" value="Unplaced"/>
</dbReference>
<dbReference type="OrthoDB" id="412155at2759"/>
<dbReference type="InterPro" id="IPR013320">
    <property type="entry name" value="ConA-like_dom_sf"/>
</dbReference>
<evidence type="ECO:0000259" key="2">
    <source>
        <dbReference type="PROSITE" id="PS50060"/>
    </source>
</evidence>
<dbReference type="PANTHER" id="PTHR23282">
    <property type="entry name" value="APICAL ENDOSOMAL GLYCOPROTEIN PRECURSOR"/>
    <property type="match status" value="1"/>
</dbReference>
<protein>
    <submittedName>
        <fullName evidence="4">MAM and LDL-receptor class A domain-containing protein 1-like isoform X1</fullName>
    </submittedName>
</protein>
<keyword evidence="1" id="KW-0732">Signal</keyword>
<dbReference type="Pfam" id="PF00629">
    <property type="entry name" value="MAM"/>
    <property type="match status" value="7"/>
</dbReference>
<sequence>MNRTYFVALAITILLLATCGTRGVAEERSVPLSTLDCDFDDHNFCHYTNNQYDDFDWTLNSGNTLSSGTGPDADHTTGTTSGFYIYTEASPQNPADKARIDSIKATAPAAGACVRFWYHMYGAGMGTLSVYTGDGKGGLGPSRWSKSGDSGDQWQETWMDIGPGSEFQIVFVGERGSDIESDIAVDDITVVEGQCDSGIKVSDLKCDFDSNTFCAYKNSPNDDFDWLLNRGSTLSSGTGPDVDHTTGNPSGFYIYIEASPQNPGDQARLDAVKATAPASGACVRFWYHMYGAGMGTLSVYTGDDEGGLGPSRWSKSGDSGNVWQEASINICCGHEFQITFIGERGSSTESDMAVDDIIVLKGQCDSNATLSDLNCDFDSNTFCAYKNSPNDDFDWLLNRGSTLSSGTGPDVDHTTGNPSGFYIYIEASPQNPGDQARLDAVRATAPASGACVRFWYHMYGAGMGTLSVYTGDDEGGLGPSRWSKSGDSGVVWQEASINICCGHEFQITLIGERGSSTESDMAVDDIIVSEGQCDSNATLLDLNCDFESNTFCTYKNSPDDDFDWLLNRGSTLSSSTGPDVDHTTGNPSGFYIYTEASPQNPADKARIDSIKATAPAVGACVRFWYHMYGAGMGTLSVYTGDGKGGLGPSRWSKSGDSGDQWQETWMDIGPGSEFQIIFAGERGSGIESDIAVDDITVVEGQCDSGIKVSDLRCDFDSNTFCAYKNSPNDDFDWLLNRGSTLSSGTGPDVDHTTGYPSGFYIYIEASPQNPGDQARLDAVRATAPATGACVRFWYHMHGAGMGTLSVYTGDDEGGLGPSRWSKSGDSGDFWQEASINICCGLEFQITFIGERGSSTESDMAVDDIIVLKGQCDSNATLLDLNCDFDSNTFCAYKNSPNDDFDWLLNRGSTLSSGTGPDVDHTTGNPSGFYIYIEASPQNPGDQARLDAVKATAPATGACVRFWYHMHGAGMGTLSVYTGDDEGGLGPSRWSKSGDSGDFWQEASINVCLRSEFQITFVGECGRSPTSDIAIDDIIVLEHQCDSTVPLSALNCNFDSGTFCSYNNSQNDDFDWILNSGSTPSYGTGPTADHTTGYSRGFYMYIEASAPRNSGDKARIDGAKAIAPATGACVRFWYHMYGGDMGSLTVYTGDCRGGLGPSRWSRKGDSGSLWRETSIDIDPNTEFSITFVGERGISFLSDIAIDDIRVQEGPCDTYIP</sequence>
<dbReference type="SUPFAM" id="SSF49899">
    <property type="entry name" value="Concanavalin A-like lectins/glucanases"/>
    <property type="match status" value="7"/>
</dbReference>
<feature type="domain" description="MAM" evidence="2">
    <location>
        <begin position="542"/>
        <end position="704"/>
    </location>
</feature>
<dbReference type="CDD" id="cd06263">
    <property type="entry name" value="MAM"/>
    <property type="match status" value="7"/>
</dbReference>
<dbReference type="GO" id="GO:0016020">
    <property type="term" value="C:membrane"/>
    <property type="evidence" value="ECO:0007669"/>
    <property type="project" value="InterPro"/>
</dbReference>
<feature type="domain" description="MAM" evidence="2">
    <location>
        <begin position="1049"/>
        <end position="1212"/>
    </location>
</feature>
<dbReference type="RefSeq" id="XP_022098206.1">
    <property type="nucleotide sequence ID" value="XM_022242514.1"/>
</dbReference>
<feature type="domain" description="MAM" evidence="2">
    <location>
        <begin position="880"/>
        <end position="1042"/>
    </location>
</feature>
<feature type="domain" description="MAM" evidence="2">
    <location>
        <begin position="711"/>
        <end position="873"/>
    </location>
</feature>
<organism evidence="3 4">
    <name type="scientific">Acanthaster planci</name>
    <name type="common">Crown-of-thorns starfish</name>
    <dbReference type="NCBI Taxonomy" id="133434"/>
    <lineage>
        <taxon>Eukaryota</taxon>
        <taxon>Metazoa</taxon>
        <taxon>Echinodermata</taxon>
        <taxon>Eleutherozoa</taxon>
        <taxon>Asterozoa</taxon>
        <taxon>Asteroidea</taxon>
        <taxon>Valvatacea</taxon>
        <taxon>Valvatida</taxon>
        <taxon>Acanthasteridae</taxon>
        <taxon>Acanthaster</taxon>
    </lineage>
</organism>
<dbReference type="PANTHER" id="PTHR23282:SF101">
    <property type="entry name" value="MAM DOMAIN-CONTAINING PROTEIN"/>
    <property type="match status" value="1"/>
</dbReference>
<feature type="signal peptide" evidence="1">
    <location>
        <begin position="1"/>
        <end position="23"/>
    </location>
</feature>
<feature type="chain" id="PRO_5034762190" evidence="1">
    <location>
        <begin position="24"/>
        <end position="1215"/>
    </location>
</feature>
<dbReference type="PROSITE" id="PS50060">
    <property type="entry name" value="MAM_2"/>
    <property type="match status" value="7"/>
</dbReference>
<name>A0A8B7Z4C8_ACAPL</name>
<dbReference type="InterPro" id="IPR000998">
    <property type="entry name" value="MAM_dom"/>
</dbReference>
<dbReference type="KEGG" id="aplc:110983332"/>
<evidence type="ECO:0000313" key="4">
    <source>
        <dbReference type="RefSeq" id="XP_022098206.1"/>
    </source>
</evidence>
<evidence type="ECO:0000313" key="3">
    <source>
        <dbReference type="Proteomes" id="UP000694845"/>
    </source>
</evidence>
<feature type="domain" description="MAM" evidence="2">
    <location>
        <begin position="204"/>
        <end position="366"/>
    </location>
</feature>
<accession>A0A8B7Z4C8</accession>
<dbReference type="AlphaFoldDB" id="A0A8B7Z4C8"/>
<dbReference type="GeneID" id="110983332"/>
<evidence type="ECO:0000256" key="1">
    <source>
        <dbReference type="SAM" id="SignalP"/>
    </source>
</evidence>
<reference evidence="4" key="1">
    <citation type="submission" date="2025-08" db="UniProtKB">
        <authorList>
            <consortium name="RefSeq"/>
        </authorList>
    </citation>
    <scope>IDENTIFICATION</scope>
</reference>
<feature type="domain" description="MAM" evidence="2">
    <location>
        <begin position="35"/>
        <end position="197"/>
    </location>
</feature>
<dbReference type="Gene3D" id="2.60.120.200">
    <property type="match status" value="7"/>
</dbReference>
<dbReference type="SMART" id="SM00137">
    <property type="entry name" value="MAM"/>
    <property type="match status" value="7"/>
</dbReference>
<keyword evidence="3" id="KW-1185">Reference proteome</keyword>
<gene>
    <name evidence="4" type="primary">LOC110983332</name>
</gene>
<feature type="domain" description="MAM" evidence="2">
    <location>
        <begin position="373"/>
        <end position="535"/>
    </location>
</feature>